<feature type="transmembrane region" description="Helical" evidence="7">
    <location>
        <begin position="324"/>
        <end position="346"/>
    </location>
</feature>
<feature type="transmembrane region" description="Helical" evidence="7">
    <location>
        <begin position="366"/>
        <end position="388"/>
    </location>
</feature>
<accession>A0A8J1TDA1</accession>
<evidence type="ECO:0000256" key="2">
    <source>
        <dbReference type="ARBA" id="ARBA00022692"/>
    </source>
</evidence>
<feature type="transmembrane region" description="Helical" evidence="7">
    <location>
        <begin position="205"/>
        <end position="226"/>
    </location>
</feature>
<evidence type="ECO:0000313" key="8">
    <source>
        <dbReference type="EMBL" id="CAH1798887.1"/>
    </source>
</evidence>
<dbReference type="InterPro" id="IPR017452">
    <property type="entry name" value="GPCR_Rhodpsn_7TM"/>
</dbReference>
<keyword evidence="4 7" id="KW-0472">Membrane</keyword>
<dbReference type="GO" id="GO:0008528">
    <property type="term" value="F:G protein-coupled peptide receptor activity"/>
    <property type="evidence" value="ECO:0007669"/>
    <property type="project" value="InterPro"/>
</dbReference>
<dbReference type="SUPFAM" id="SSF81321">
    <property type="entry name" value="Family A G protein-coupled receptor-like"/>
    <property type="match status" value="1"/>
</dbReference>
<organism evidence="8 9">
    <name type="scientific">Owenia fusiformis</name>
    <name type="common">Polychaete worm</name>
    <dbReference type="NCBI Taxonomy" id="6347"/>
    <lineage>
        <taxon>Eukaryota</taxon>
        <taxon>Metazoa</taxon>
        <taxon>Spiralia</taxon>
        <taxon>Lophotrochozoa</taxon>
        <taxon>Annelida</taxon>
        <taxon>Polychaeta</taxon>
        <taxon>Sedentaria</taxon>
        <taxon>Canalipalpata</taxon>
        <taxon>Sabellida</taxon>
        <taxon>Oweniida</taxon>
        <taxon>Oweniidae</taxon>
        <taxon>Owenia</taxon>
    </lineage>
</organism>
<keyword evidence="5" id="KW-0675">Receptor</keyword>
<evidence type="ECO:0000256" key="5">
    <source>
        <dbReference type="RuleBase" id="RU000688"/>
    </source>
</evidence>
<feature type="transmembrane region" description="Helical" evidence="7">
    <location>
        <begin position="165"/>
        <end position="184"/>
    </location>
</feature>
<dbReference type="PRINTS" id="PR00237">
    <property type="entry name" value="GPCRRHODOPSN"/>
</dbReference>
<evidence type="ECO:0000256" key="3">
    <source>
        <dbReference type="ARBA" id="ARBA00022989"/>
    </source>
</evidence>
<evidence type="ECO:0000313" key="9">
    <source>
        <dbReference type="Proteomes" id="UP000749559"/>
    </source>
</evidence>
<keyword evidence="3 7" id="KW-1133">Transmembrane helix</keyword>
<feature type="transmembrane region" description="Helical" evidence="7">
    <location>
        <begin position="268"/>
        <end position="291"/>
    </location>
</feature>
<comment type="caution">
    <text evidence="8">The sequence shown here is derived from an EMBL/GenBank/DDBJ whole genome shotgun (WGS) entry which is preliminary data.</text>
</comment>
<keyword evidence="2 5" id="KW-0812">Transmembrane</keyword>
<dbReference type="PROSITE" id="PS50262">
    <property type="entry name" value="G_PROTEIN_RECEP_F1_2"/>
    <property type="match status" value="1"/>
</dbReference>
<dbReference type="Gene3D" id="1.20.1070.10">
    <property type="entry name" value="Rhodopsin 7-helix transmembrane proteins"/>
    <property type="match status" value="1"/>
</dbReference>
<name>A0A8J1TDA1_OWEFU</name>
<comment type="subcellular location">
    <subcellularLocation>
        <location evidence="1">Membrane</location>
    </subcellularLocation>
</comment>
<dbReference type="PANTHER" id="PTHR47023">
    <property type="entry name" value="SEX PEPTIDE RECEPTOR"/>
    <property type="match status" value="1"/>
</dbReference>
<dbReference type="InterPro" id="IPR053071">
    <property type="entry name" value="GPCR1-related_rcpt"/>
</dbReference>
<feature type="transmembrane region" description="Helical" evidence="7">
    <location>
        <begin position="83"/>
        <end position="107"/>
    </location>
</feature>
<proteinExistence type="inferred from homology"/>
<evidence type="ECO:0000256" key="6">
    <source>
        <dbReference type="SAM" id="MobiDB-lite"/>
    </source>
</evidence>
<keyword evidence="9" id="KW-1185">Reference proteome</keyword>
<dbReference type="EMBL" id="CAIIXF020000011">
    <property type="protein sequence ID" value="CAH1798887.1"/>
    <property type="molecule type" value="Genomic_DNA"/>
</dbReference>
<reference evidence="8" key="1">
    <citation type="submission" date="2022-03" db="EMBL/GenBank/DDBJ databases">
        <authorList>
            <person name="Martin C."/>
        </authorList>
    </citation>
    <scope>NUCLEOTIDE SEQUENCE</scope>
</reference>
<feature type="compositionally biased region" description="Basic and acidic residues" evidence="6">
    <location>
        <begin position="15"/>
        <end position="28"/>
    </location>
</feature>
<feature type="transmembrane region" description="Helical" evidence="7">
    <location>
        <begin position="119"/>
        <end position="145"/>
    </location>
</feature>
<evidence type="ECO:0000256" key="1">
    <source>
        <dbReference type="ARBA" id="ARBA00004370"/>
    </source>
</evidence>
<keyword evidence="5" id="KW-0297">G-protein coupled receptor</keyword>
<dbReference type="PROSITE" id="PS00237">
    <property type="entry name" value="G_PROTEIN_RECEP_F1_1"/>
    <property type="match status" value="1"/>
</dbReference>
<dbReference type="InterPro" id="IPR019427">
    <property type="entry name" value="7TM_GPCR_serpentine_rcpt_Srw"/>
</dbReference>
<gene>
    <name evidence="8" type="ORF">OFUS_LOCUS22965</name>
</gene>
<evidence type="ECO:0000256" key="7">
    <source>
        <dbReference type="SAM" id="Phobius"/>
    </source>
</evidence>
<feature type="region of interest" description="Disordered" evidence="6">
    <location>
        <begin position="1"/>
        <end position="30"/>
    </location>
</feature>
<dbReference type="Pfam" id="PF10324">
    <property type="entry name" value="7TM_GPCR_Srw"/>
    <property type="match status" value="1"/>
</dbReference>
<dbReference type="Proteomes" id="UP000749559">
    <property type="component" value="Unassembled WGS sequence"/>
</dbReference>
<comment type="similarity">
    <text evidence="5">Belongs to the G-protein coupled receptor 1 family.</text>
</comment>
<dbReference type="AlphaFoldDB" id="A0A8J1TDA1"/>
<dbReference type="PANTHER" id="PTHR47023:SF1">
    <property type="entry name" value="SEX PEPTIDE RECEPTOR"/>
    <property type="match status" value="1"/>
</dbReference>
<dbReference type="OrthoDB" id="5962323at2759"/>
<dbReference type="CDD" id="cd14978">
    <property type="entry name" value="7tmA_FMRFamide_R-like"/>
    <property type="match status" value="1"/>
</dbReference>
<feature type="compositionally biased region" description="Polar residues" evidence="6">
    <location>
        <begin position="1"/>
        <end position="11"/>
    </location>
</feature>
<protein>
    <submittedName>
        <fullName evidence="8">Uncharacterized protein</fullName>
    </submittedName>
</protein>
<sequence length="413" mass="46780">MMLSVSMSAGTGQFRADDDTRNPIHHNDNISNFTKQINDVITESVDPTQSLFLEELTNGYNNVSNGTTSPFDPSGSPAFFYELYVYGYIFPPITILTIVVNTLEMIVYSHPSMRSPTSYLLVAMALADMLTGLIPLPVFFFYYTFGGYRHYMSVSGCYIYQYLRNILPTIMHTASIWLNLALAIHRYIGVSHSKDIRGIYCTKRAVWTGILIIHVCATCVHLPRFFEVTFQPIKFPSKIGNNVLEEACIPVESDWYASVDFTYFNMYFITRAAVIQVLPCLLLGIFNCLLMKTVVMGNRARKGLLEDNAKLEARLSKESIRTTVMLQVILILFLISEVPVAVILIIKVIQMNTGILIIHPNAEAILAVMSNLIILLSYPMNFIVYCSMSRKFKKTMLKIFSQDCCDKKSVVWL</sequence>
<evidence type="ECO:0000256" key="4">
    <source>
        <dbReference type="ARBA" id="ARBA00023136"/>
    </source>
</evidence>
<dbReference type="InterPro" id="IPR000276">
    <property type="entry name" value="GPCR_Rhodpsn"/>
</dbReference>
<keyword evidence="5" id="KW-0807">Transducer</keyword>
<dbReference type="GO" id="GO:0016020">
    <property type="term" value="C:membrane"/>
    <property type="evidence" value="ECO:0007669"/>
    <property type="project" value="UniProtKB-SubCell"/>
</dbReference>